<gene>
    <name evidence="2" type="ORF">HG543_39765</name>
</gene>
<dbReference type="RefSeq" id="WP_169350144.1">
    <property type="nucleotide sequence ID" value="NZ_JABBJJ010000282.1"/>
</dbReference>
<proteinExistence type="predicted"/>
<name>A0A848LTC8_9BACT</name>
<accession>A0A848LTC8</accession>
<keyword evidence="3" id="KW-1185">Reference proteome</keyword>
<evidence type="ECO:0000313" key="2">
    <source>
        <dbReference type="EMBL" id="NMO20941.1"/>
    </source>
</evidence>
<organism evidence="2 3">
    <name type="scientific">Pyxidicoccus fallax</name>
    <dbReference type="NCBI Taxonomy" id="394095"/>
    <lineage>
        <taxon>Bacteria</taxon>
        <taxon>Pseudomonadati</taxon>
        <taxon>Myxococcota</taxon>
        <taxon>Myxococcia</taxon>
        <taxon>Myxococcales</taxon>
        <taxon>Cystobacterineae</taxon>
        <taxon>Myxococcaceae</taxon>
        <taxon>Pyxidicoccus</taxon>
    </lineage>
</organism>
<feature type="chain" id="PRO_5032716914" evidence="1">
    <location>
        <begin position="24"/>
        <end position="256"/>
    </location>
</feature>
<protein>
    <submittedName>
        <fullName evidence="2">Uncharacterized protein</fullName>
    </submittedName>
</protein>
<dbReference type="EMBL" id="JABBJJ010000282">
    <property type="protein sequence ID" value="NMO20941.1"/>
    <property type="molecule type" value="Genomic_DNA"/>
</dbReference>
<feature type="signal peptide" evidence="1">
    <location>
        <begin position="1"/>
        <end position="23"/>
    </location>
</feature>
<evidence type="ECO:0000313" key="3">
    <source>
        <dbReference type="Proteomes" id="UP000518300"/>
    </source>
</evidence>
<evidence type="ECO:0000256" key="1">
    <source>
        <dbReference type="SAM" id="SignalP"/>
    </source>
</evidence>
<dbReference type="Proteomes" id="UP000518300">
    <property type="component" value="Unassembled WGS sequence"/>
</dbReference>
<sequence>MRNLPLRSLLASATLLAGPAALADSTNTISDFDERIGVARQASSPSGATVTRAEMKAAVDLFLKDDQQVDAAERAHMGAKLASSTFLTGVTGAARKYLIDTHELNDTATTAAPLGNFPVSQPPAELYGAEGDLALYSEIREGYIPNGQGVANQLTLVETFNNNSGLYVKRVNYFTPISTQELIERLSTQYITTQPTVDEVEGALAYIHQIYRNSSRLYIASYTYSYYSGWTEGFVVAAVSSDRRFVRFVDVLTYGE</sequence>
<dbReference type="AlphaFoldDB" id="A0A848LTC8"/>
<keyword evidence="1" id="KW-0732">Signal</keyword>
<comment type="caution">
    <text evidence="2">The sequence shown here is derived from an EMBL/GenBank/DDBJ whole genome shotgun (WGS) entry which is preliminary data.</text>
</comment>
<reference evidence="2 3" key="1">
    <citation type="submission" date="2020-04" db="EMBL/GenBank/DDBJ databases">
        <title>Draft genome of Pyxidicoccus fallax type strain.</title>
        <authorList>
            <person name="Whitworth D.E."/>
        </authorList>
    </citation>
    <scope>NUCLEOTIDE SEQUENCE [LARGE SCALE GENOMIC DNA]</scope>
    <source>
        <strain evidence="2 3">DSM 14698</strain>
    </source>
</reference>